<keyword evidence="5 7" id="KW-0067">ATP-binding</keyword>
<dbReference type="Proteomes" id="UP000298656">
    <property type="component" value="Chromosome 2"/>
</dbReference>
<dbReference type="InterPro" id="IPR013611">
    <property type="entry name" value="Transp-assoc_OB_typ2"/>
</dbReference>
<evidence type="ECO:0000259" key="6">
    <source>
        <dbReference type="PROSITE" id="PS50893"/>
    </source>
</evidence>
<sequence>MSKLALRGIEKRFGQVLAVDGLELVLEEGEFVSLLGPSGCGKTTTLRMIAGFIDPSAGTIEMDGKLLSSPAGAVPPERRQMSMIFQSYAVWPNMTVEQNVAFGLKLRRLSGEEMRRRVGEMLDVVHMSHLAQRYPADLSGGQQQRVALARAVVIRPSVLLLDEPLSNLDANLREEMRFEIRRLHDEFRITTVYVTHDQAEAMVTSDRIAVMNQGRIEQVDSPHTLYTRPRTRFVAGFVGRTNLIDGACNGAEIVFDRFSVPRSALPDGGALAGKVTFSVRPQSMRLSRSKSQRVDHVPQVEVRVLERAYLGEYWDYAVVPVASSTRLRVSASPLDVYNVGEVLWLELDPSQMAAIV</sequence>
<organism evidence="7 8">
    <name type="scientific">Trinickia violacea</name>
    <dbReference type="NCBI Taxonomy" id="2571746"/>
    <lineage>
        <taxon>Bacteria</taxon>
        <taxon>Pseudomonadati</taxon>
        <taxon>Pseudomonadota</taxon>
        <taxon>Betaproteobacteria</taxon>
        <taxon>Burkholderiales</taxon>
        <taxon>Burkholderiaceae</taxon>
        <taxon>Trinickia</taxon>
    </lineage>
</organism>
<dbReference type="OrthoDB" id="5298774at2"/>
<dbReference type="InterPro" id="IPR050093">
    <property type="entry name" value="ABC_SmlMolc_Importer"/>
</dbReference>
<dbReference type="InterPro" id="IPR027417">
    <property type="entry name" value="P-loop_NTPase"/>
</dbReference>
<keyword evidence="3" id="KW-0997">Cell inner membrane</keyword>
<dbReference type="InterPro" id="IPR003439">
    <property type="entry name" value="ABC_transporter-like_ATP-bd"/>
</dbReference>
<evidence type="ECO:0000313" key="8">
    <source>
        <dbReference type="Proteomes" id="UP000298656"/>
    </source>
</evidence>
<evidence type="ECO:0000256" key="5">
    <source>
        <dbReference type="ARBA" id="ARBA00022840"/>
    </source>
</evidence>
<dbReference type="InterPro" id="IPR008995">
    <property type="entry name" value="Mo/tungstate-bd_C_term_dom"/>
</dbReference>
<dbReference type="RefSeq" id="WP_137335747.1">
    <property type="nucleotide sequence ID" value="NZ_CP040078.1"/>
</dbReference>
<dbReference type="Pfam" id="PF00005">
    <property type="entry name" value="ABC_tran"/>
    <property type="match status" value="1"/>
</dbReference>
<dbReference type="SMART" id="SM00382">
    <property type="entry name" value="AAA"/>
    <property type="match status" value="1"/>
</dbReference>
<dbReference type="Gene3D" id="3.40.50.300">
    <property type="entry name" value="P-loop containing nucleotide triphosphate hydrolases"/>
    <property type="match status" value="1"/>
</dbReference>
<evidence type="ECO:0000256" key="3">
    <source>
        <dbReference type="ARBA" id="ARBA00022519"/>
    </source>
</evidence>
<dbReference type="Gene3D" id="2.40.50.100">
    <property type="match status" value="1"/>
</dbReference>
<dbReference type="SUPFAM" id="SSF52540">
    <property type="entry name" value="P-loop containing nucleoside triphosphate hydrolases"/>
    <property type="match status" value="1"/>
</dbReference>
<evidence type="ECO:0000256" key="1">
    <source>
        <dbReference type="ARBA" id="ARBA00022448"/>
    </source>
</evidence>
<evidence type="ECO:0000256" key="2">
    <source>
        <dbReference type="ARBA" id="ARBA00022475"/>
    </source>
</evidence>
<keyword evidence="4" id="KW-0547">Nucleotide-binding</keyword>
<dbReference type="GO" id="GO:0005524">
    <property type="term" value="F:ATP binding"/>
    <property type="evidence" value="ECO:0007669"/>
    <property type="project" value="UniProtKB-KW"/>
</dbReference>
<keyword evidence="3" id="KW-0472">Membrane</keyword>
<accession>A0A4P8IWY8</accession>
<dbReference type="GO" id="GO:0043190">
    <property type="term" value="C:ATP-binding cassette (ABC) transporter complex"/>
    <property type="evidence" value="ECO:0007669"/>
    <property type="project" value="InterPro"/>
</dbReference>
<feature type="domain" description="ABC transporter" evidence="6">
    <location>
        <begin position="4"/>
        <end position="238"/>
    </location>
</feature>
<dbReference type="PROSITE" id="PS00211">
    <property type="entry name" value="ABC_TRANSPORTER_1"/>
    <property type="match status" value="1"/>
</dbReference>
<proteinExistence type="predicted"/>
<dbReference type="InterPro" id="IPR017871">
    <property type="entry name" value="ABC_transporter-like_CS"/>
</dbReference>
<dbReference type="Pfam" id="PF08402">
    <property type="entry name" value="TOBE_2"/>
    <property type="match status" value="1"/>
</dbReference>
<protein>
    <submittedName>
        <fullName evidence="7">ABC transporter ATP-binding protein</fullName>
    </submittedName>
</protein>
<gene>
    <name evidence="7" type="ORF">FAZ95_28155</name>
</gene>
<dbReference type="PANTHER" id="PTHR42781:SF4">
    <property type="entry name" value="SPERMIDINE_PUTRESCINE IMPORT ATP-BINDING PROTEIN POTA"/>
    <property type="match status" value="1"/>
</dbReference>
<dbReference type="FunFam" id="3.40.50.300:FF:000042">
    <property type="entry name" value="Maltose/maltodextrin ABC transporter, ATP-binding protein"/>
    <property type="match status" value="1"/>
</dbReference>
<keyword evidence="8" id="KW-1185">Reference proteome</keyword>
<dbReference type="PANTHER" id="PTHR42781">
    <property type="entry name" value="SPERMIDINE/PUTRESCINE IMPORT ATP-BINDING PROTEIN POTA"/>
    <property type="match status" value="1"/>
</dbReference>
<name>A0A4P8IWY8_9BURK</name>
<keyword evidence="2" id="KW-1003">Cell membrane</keyword>
<evidence type="ECO:0000256" key="4">
    <source>
        <dbReference type="ARBA" id="ARBA00022741"/>
    </source>
</evidence>
<dbReference type="PROSITE" id="PS50893">
    <property type="entry name" value="ABC_TRANSPORTER_2"/>
    <property type="match status" value="1"/>
</dbReference>
<dbReference type="EMBL" id="CP040078">
    <property type="protein sequence ID" value="QCP52976.1"/>
    <property type="molecule type" value="Genomic_DNA"/>
</dbReference>
<reference evidence="7 8" key="1">
    <citation type="submission" date="2019-05" db="EMBL/GenBank/DDBJ databases">
        <title>Burkholderia sp. DHOD12, isolated from subtropical forest soil.</title>
        <authorList>
            <person name="Gao Z.-H."/>
            <person name="Qiu L.-H."/>
        </authorList>
    </citation>
    <scope>NUCLEOTIDE SEQUENCE [LARGE SCALE GENOMIC DNA]</scope>
    <source>
        <strain evidence="7 8">DHOD12</strain>
    </source>
</reference>
<evidence type="ECO:0000313" key="7">
    <source>
        <dbReference type="EMBL" id="QCP52976.1"/>
    </source>
</evidence>
<keyword evidence="1" id="KW-0813">Transport</keyword>
<dbReference type="SUPFAM" id="SSF50331">
    <property type="entry name" value="MOP-like"/>
    <property type="match status" value="1"/>
</dbReference>
<dbReference type="AlphaFoldDB" id="A0A4P8IWY8"/>
<dbReference type="KEGG" id="tvl:FAZ95_28155"/>
<dbReference type="GO" id="GO:0140359">
    <property type="term" value="F:ABC-type transporter activity"/>
    <property type="evidence" value="ECO:0007669"/>
    <property type="project" value="UniProtKB-ARBA"/>
</dbReference>
<dbReference type="InterPro" id="IPR003593">
    <property type="entry name" value="AAA+_ATPase"/>
</dbReference>
<dbReference type="GO" id="GO:0016887">
    <property type="term" value="F:ATP hydrolysis activity"/>
    <property type="evidence" value="ECO:0007669"/>
    <property type="project" value="InterPro"/>
</dbReference>